<dbReference type="Gene3D" id="3.90.1310.10">
    <property type="entry name" value="Penicillin-binding protein 2a (Domain 2)"/>
    <property type="match status" value="1"/>
</dbReference>
<evidence type="ECO:0000256" key="4">
    <source>
        <dbReference type="ARBA" id="ARBA00022475"/>
    </source>
</evidence>
<comment type="similarity">
    <text evidence="3">Belongs to the transpeptidase family.</text>
</comment>
<gene>
    <name evidence="16" type="ORF">P9B03_16105</name>
</gene>
<evidence type="ECO:0000256" key="1">
    <source>
        <dbReference type="ARBA" id="ARBA00004167"/>
    </source>
</evidence>
<dbReference type="InterPro" id="IPR036138">
    <property type="entry name" value="PBP_dimer_sf"/>
</dbReference>
<dbReference type="InterPro" id="IPR012338">
    <property type="entry name" value="Beta-lactam/transpept-like"/>
</dbReference>
<dbReference type="Proteomes" id="UP001344888">
    <property type="component" value="Unassembled WGS sequence"/>
</dbReference>
<keyword evidence="17" id="KW-1185">Reference proteome</keyword>
<dbReference type="RefSeq" id="WP_326124523.1">
    <property type="nucleotide sequence ID" value="NZ_JARSFG010000020.1"/>
</dbReference>
<dbReference type="InterPro" id="IPR001460">
    <property type="entry name" value="PCN-bd_Tpept"/>
</dbReference>
<keyword evidence="10" id="KW-0961">Cell wall biogenesis/degradation</keyword>
<feature type="region of interest" description="Disordered" evidence="12">
    <location>
        <begin position="721"/>
        <end position="740"/>
    </location>
</feature>
<dbReference type="Gene3D" id="1.10.10.1230">
    <property type="entry name" value="Penicillin-binding protein, N-terminal non-catalytic domain, head sub-domain"/>
    <property type="match status" value="1"/>
</dbReference>
<evidence type="ECO:0000256" key="3">
    <source>
        <dbReference type="ARBA" id="ARBA00007171"/>
    </source>
</evidence>
<dbReference type="SUPFAM" id="SSF56519">
    <property type="entry name" value="Penicillin binding protein dimerisation domain"/>
    <property type="match status" value="1"/>
</dbReference>
<feature type="compositionally biased region" description="Acidic residues" evidence="12">
    <location>
        <begin position="727"/>
        <end position="740"/>
    </location>
</feature>
<keyword evidence="4" id="KW-1003">Cell membrane</keyword>
<feature type="coiled-coil region" evidence="11">
    <location>
        <begin position="136"/>
        <end position="170"/>
    </location>
</feature>
<dbReference type="Pfam" id="PF03717">
    <property type="entry name" value="PBP_dimer"/>
    <property type="match status" value="1"/>
</dbReference>
<evidence type="ECO:0000256" key="13">
    <source>
        <dbReference type="SAM" id="Phobius"/>
    </source>
</evidence>
<dbReference type="GO" id="GO:0009252">
    <property type="term" value="P:peptidoglycan biosynthetic process"/>
    <property type="evidence" value="ECO:0007669"/>
    <property type="project" value="UniProtKB-KW"/>
</dbReference>
<evidence type="ECO:0000256" key="9">
    <source>
        <dbReference type="ARBA" id="ARBA00023136"/>
    </source>
</evidence>
<evidence type="ECO:0000256" key="6">
    <source>
        <dbReference type="ARBA" id="ARBA00022960"/>
    </source>
</evidence>
<dbReference type="InterPro" id="IPR050515">
    <property type="entry name" value="Beta-lactam/transpept"/>
</dbReference>
<dbReference type="GO" id="GO:0071555">
    <property type="term" value="P:cell wall organization"/>
    <property type="evidence" value="ECO:0007669"/>
    <property type="project" value="UniProtKB-KW"/>
</dbReference>
<comment type="caution">
    <text evidence="16">The sequence shown here is derived from an EMBL/GenBank/DDBJ whole genome shotgun (WGS) entry which is preliminary data.</text>
</comment>
<evidence type="ECO:0000256" key="8">
    <source>
        <dbReference type="ARBA" id="ARBA00022989"/>
    </source>
</evidence>
<proteinExistence type="inferred from homology"/>
<dbReference type="GO" id="GO:0008658">
    <property type="term" value="F:penicillin binding"/>
    <property type="evidence" value="ECO:0007669"/>
    <property type="project" value="InterPro"/>
</dbReference>
<evidence type="ECO:0000256" key="2">
    <source>
        <dbReference type="ARBA" id="ARBA00004236"/>
    </source>
</evidence>
<dbReference type="AlphaFoldDB" id="A0AAW9NYG0"/>
<reference evidence="16 17" key="1">
    <citation type="submission" date="2023-03" db="EMBL/GenBank/DDBJ databases">
        <title>Bacillus Genome Sequencing.</title>
        <authorList>
            <person name="Dunlap C."/>
        </authorList>
    </citation>
    <scope>NUCLEOTIDE SEQUENCE [LARGE SCALE GENOMIC DNA]</scope>
    <source>
        <strain evidence="16 17">B-59205</strain>
    </source>
</reference>
<protein>
    <submittedName>
        <fullName evidence="16">Penicillin-binding protein 2</fullName>
    </submittedName>
</protein>
<feature type="domain" description="Penicillin-binding protein transpeptidase" evidence="14">
    <location>
        <begin position="360"/>
        <end position="695"/>
    </location>
</feature>
<evidence type="ECO:0000256" key="10">
    <source>
        <dbReference type="ARBA" id="ARBA00023316"/>
    </source>
</evidence>
<keyword evidence="5 13" id="KW-0812">Transmembrane</keyword>
<keyword evidence="11" id="KW-0175">Coiled coil</keyword>
<evidence type="ECO:0000259" key="15">
    <source>
        <dbReference type="Pfam" id="PF03717"/>
    </source>
</evidence>
<dbReference type="InterPro" id="IPR005311">
    <property type="entry name" value="PBP_dimer"/>
</dbReference>
<keyword evidence="9 13" id="KW-0472">Membrane</keyword>
<name>A0AAW9NYG0_9BACL</name>
<keyword evidence="7" id="KW-0573">Peptidoglycan synthesis</keyword>
<keyword evidence="6" id="KW-0133">Cell shape</keyword>
<feature type="transmembrane region" description="Helical" evidence="13">
    <location>
        <begin position="28"/>
        <end position="46"/>
    </location>
</feature>
<comment type="subcellular location">
    <subcellularLocation>
        <location evidence="2">Cell membrane</location>
    </subcellularLocation>
    <subcellularLocation>
        <location evidence="1">Membrane</location>
        <topology evidence="1">Single-pass membrane protein</topology>
    </subcellularLocation>
</comment>
<evidence type="ECO:0000256" key="5">
    <source>
        <dbReference type="ARBA" id="ARBA00022692"/>
    </source>
</evidence>
<dbReference type="PANTHER" id="PTHR30627:SF2">
    <property type="entry name" value="PEPTIDOGLYCAN D,D-TRANSPEPTIDASE MRDA"/>
    <property type="match status" value="1"/>
</dbReference>
<sequence length="740" mass="84001">MRKVQKNNQNNQNPKAQQRAKLTFRMNVLFFSIFILFSTLIFRLGYLQIVKGEEYVLEVKSTEEVRVNTSVPRGRIYDRYGRILVDNQPENAITYTKMPTTKQKEMLDIAIELAKLIEQPTNRVTQRDKLDFWILLKNEEALAKVTDEERAEYRAQNEELEEKQINAEMDRRIRERITDEELAQLTDFDLEVLAIYREMMSGYNLSPQIIKSEGVTDDEFARVSERLADLPGVNTTTDWKRVRLTPFSLLGRTTVPSKGIPRNKLDFYLARDYSRNDRVGESYFEAQYEEILQGEKSVVKNITNKKGQVVEMQTTYPGEPGKDLVTTLDMELQAEAERLVEKYLLELKALGSSSLLDRAFFVMMDPNTGELLSIVGKKIEKDEETGESYIIDYSYGAFTTAYEVGSSIKAATVLMGYSEDVINIGSTLIDEPIKLLSTEPKSSIFNRGSRISMTDLKALERSSNSYMFKIALGIGGTGYSYNMGLRLREDTLQKMRNGYSQFGLGVPTGIDLPGEFAGYQGIMDTPGKILDLAIGQFDTYTPLQLAQYISTVANGGYRVQPRMLKEIRKPSTDGEVLGPLVQEVEPKILNRISNTDAEIEHVKKGLRQVYIGSQGSAARSFRDAPYTAAGKTGTAEVVYYGPQTDKYRTNTTTLTHVGFAPYDNPQIAYAVVIPWVTTDFSRSLIQNNELAREIVDYYFELQQKYEQNGMKDNLTTQKVLPPFSEDRLDEDEAHTTATEE</sequence>
<evidence type="ECO:0000313" key="17">
    <source>
        <dbReference type="Proteomes" id="UP001344888"/>
    </source>
</evidence>
<keyword evidence="8 13" id="KW-1133">Transmembrane helix</keyword>
<accession>A0AAW9NYG0</accession>
<dbReference type="SUPFAM" id="SSF56601">
    <property type="entry name" value="beta-lactamase/transpeptidase-like"/>
    <property type="match status" value="1"/>
</dbReference>
<feature type="domain" description="Penicillin-binding protein dimerisation" evidence="15">
    <location>
        <begin position="70"/>
        <end position="311"/>
    </location>
</feature>
<evidence type="ECO:0000256" key="7">
    <source>
        <dbReference type="ARBA" id="ARBA00022984"/>
    </source>
</evidence>
<evidence type="ECO:0000259" key="14">
    <source>
        <dbReference type="Pfam" id="PF00905"/>
    </source>
</evidence>
<dbReference type="PANTHER" id="PTHR30627">
    <property type="entry name" value="PEPTIDOGLYCAN D,D-TRANSPEPTIDASE"/>
    <property type="match status" value="1"/>
</dbReference>
<evidence type="ECO:0000313" key="16">
    <source>
        <dbReference type="EMBL" id="MEC1180025.1"/>
    </source>
</evidence>
<dbReference type="Pfam" id="PF00905">
    <property type="entry name" value="Transpeptidase"/>
    <property type="match status" value="1"/>
</dbReference>
<dbReference type="GO" id="GO:0071972">
    <property type="term" value="F:peptidoglycan L,D-transpeptidase activity"/>
    <property type="evidence" value="ECO:0007669"/>
    <property type="project" value="TreeGrafter"/>
</dbReference>
<evidence type="ECO:0000256" key="11">
    <source>
        <dbReference type="SAM" id="Coils"/>
    </source>
</evidence>
<dbReference type="GO" id="GO:0008360">
    <property type="term" value="P:regulation of cell shape"/>
    <property type="evidence" value="ECO:0007669"/>
    <property type="project" value="UniProtKB-KW"/>
</dbReference>
<dbReference type="GO" id="GO:0005886">
    <property type="term" value="C:plasma membrane"/>
    <property type="evidence" value="ECO:0007669"/>
    <property type="project" value="UniProtKB-SubCell"/>
</dbReference>
<evidence type="ECO:0000256" key="12">
    <source>
        <dbReference type="SAM" id="MobiDB-lite"/>
    </source>
</evidence>
<dbReference type="EMBL" id="JARSFG010000020">
    <property type="protein sequence ID" value="MEC1180025.1"/>
    <property type="molecule type" value="Genomic_DNA"/>
</dbReference>
<organism evidence="16 17">
    <name type="scientific">Metasolibacillus meyeri</name>
    <dbReference type="NCBI Taxonomy" id="1071052"/>
    <lineage>
        <taxon>Bacteria</taxon>
        <taxon>Bacillati</taxon>
        <taxon>Bacillota</taxon>
        <taxon>Bacilli</taxon>
        <taxon>Bacillales</taxon>
        <taxon>Caryophanaceae</taxon>
        <taxon>Metasolibacillus</taxon>
    </lineage>
</organism>
<dbReference type="Gene3D" id="3.40.710.10">
    <property type="entry name" value="DD-peptidase/beta-lactamase superfamily"/>
    <property type="match status" value="1"/>
</dbReference>